<feature type="region of interest" description="Disordered" evidence="1">
    <location>
        <begin position="1390"/>
        <end position="1410"/>
    </location>
</feature>
<name>A0A433DA45_9FUNG</name>
<evidence type="ECO:0000259" key="2">
    <source>
        <dbReference type="Pfam" id="PF12530"/>
    </source>
</evidence>
<evidence type="ECO:0000256" key="1">
    <source>
        <dbReference type="SAM" id="MobiDB-lite"/>
    </source>
</evidence>
<accession>A0A433DA45</accession>
<comment type="caution">
    <text evidence="3">The sequence shown here is derived from an EMBL/GenBank/DDBJ whole genome shotgun (WGS) entry which is preliminary data.</text>
</comment>
<evidence type="ECO:0000313" key="3">
    <source>
        <dbReference type="EMBL" id="RUP47737.1"/>
    </source>
</evidence>
<keyword evidence="4" id="KW-1185">Reference proteome</keyword>
<dbReference type="Proteomes" id="UP000268093">
    <property type="component" value="Unassembled WGS sequence"/>
</dbReference>
<dbReference type="OrthoDB" id="6125419at2759"/>
<evidence type="ECO:0000313" key="4">
    <source>
        <dbReference type="Proteomes" id="UP000268093"/>
    </source>
</evidence>
<dbReference type="SUPFAM" id="SSF48371">
    <property type="entry name" value="ARM repeat"/>
    <property type="match status" value="1"/>
</dbReference>
<gene>
    <name evidence="3" type="ORF">BC936DRAFT_145392</name>
</gene>
<reference evidence="3 4" key="1">
    <citation type="journal article" date="2018" name="New Phytol.">
        <title>Phylogenomics of Endogonaceae and evolution of mycorrhizas within Mucoromycota.</title>
        <authorList>
            <person name="Chang Y."/>
            <person name="Desiro A."/>
            <person name="Na H."/>
            <person name="Sandor L."/>
            <person name="Lipzen A."/>
            <person name="Clum A."/>
            <person name="Barry K."/>
            <person name="Grigoriev I.V."/>
            <person name="Martin F.M."/>
            <person name="Stajich J.E."/>
            <person name="Smith M.E."/>
            <person name="Bonito G."/>
            <person name="Spatafora J.W."/>
        </authorList>
    </citation>
    <scope>NUCLEOTIDE SEQUENCE [LARGE SCALE GENOMIC DNA]</scope>
    <source>
        <strain evidence="3 4">GMNB39</strain>
    </source>
</reference>
<organism evidence="3 4">
    <name type="scientific">Jimgerdemannia flammicorona</name>
    <dbReference type="NCBI Taxonomy" id="994334"/>
    <lineage>
        <taxon>Eukaryota</taxon>
        <taxon>Fungi</taxon>
        <taxon>Fungi incertae sedis</taxon>
        <taxon>Mucoromycota</taxon>
        <taxon>Mucoromycotina</taxon>
        <taxon>Endogonomycetes</taxon>
        <taxon>Endogonales</taxon>
        <taxon>Endogonaceae</taxon>
        <taxon>Jimgerdemannia</taxon>
    </lineage>
</organism>
<dbReference type="Pfam" id="PF12530">
    <property type="entry name" value="DUF3730"/>
    <property type="match status" value="1"/>
</dbReference>
<sequence length="1904" mass="206852">MDSRHLNRFFGFFSQSLRNMSQNEFALHRFVAIRDVADITTIQRLCQLLGSKATLPVVASTATNTIAALVRSNKVPLIDALNGLHNAFLITTNLQILSVIVRGVTDLLLDSAEASLRNADTLSKQELGTVNFTIHASRGQVHPYILIAKLKPECWALLLSELDHVFLHASSYLDSFSVDSLSVDSQQSYSASLLNLFAPFFDTFLLSPSHWDTFQSSTLLHRLLDLVNLPAPEYLDPLRAATLSYLLTVSQRHPLPRANIPGPRYAFLSSLTSACANPDLHSFLPRDDLRRVATTLEYQLLASACEAAHLGLSTFPYIRLLASLSSVVDAADDDLALIAAPQFEILWPALSYLLLDAQTAQDQEAVVRMMRVALEGVEAASVVVVNVALVPLFQVVSEAEEGKGKSGLRERAVEIIMRMERMGSGVSGDGKGERGLAKKITSKIESFGIAGTLAYLCSATCDLLTRYVQDNPNFPTTTSSSAPRTTLPLLFTTPFLLHPSPTTRLSSSTHFLHLATVSASASSSPTNHRFPTLLLLLHLLRHNPPETQTHLLLVCLPQLVHPADPVITARVLRVATAFVEGMHETSATRFKPGGLAPYRDTHLAALGVRVVFEVYRRQPRVWRQLRHIIGEWVKRRKMATVTGKGRSAGAKGIANIETAEFGVEVAVLATIRDLCVLKPHETAEELLPFLATLLQTVSGLHVASLCLIVEALTACVRAQVVEPRASWNVLMRKVSDYAVNIENAAVLCRVCEFYGLVAEKGEETETYFEFKQIILTSHIHPLLSHPSVPVRTAALTALARFPASDIMTVLVDSPKRLIASLLNHSGPQHAGVLSRLLQHEVECMRRGLFKAAAEREKDKANVALEGDEVRQGGQALADVTLSAWDGGTVNPGLRSGYAMAVLFAFGSAKDRKAEGEGQGLKSGRFRRYLQTALADVAAPDHLLVRVAAVGGWAALFEAVVRGVWEEDGGEQLVEEMVVELRKELEGATVPSVCANVVLALAGFVSTIHCIDVSTAATHATRLIRKLLDEYILPAPGSAPKNVVTSSLASSEEVRSAVAIALGRLTACVLMDERVVREVVEALMAGVVNDRGENRNDPSNWPNFAHGYALGQLVSVLAASPSKTSGTASLATATTLSLVGQVGSPTTSFNSALGALMGLASSMVVVGVDPESVMTTRAVYDTSLELLRRFVSAEGNIDESETSKGAVLGAVWVVSAYVESRWENDDVGAKEQAPEREEAWGLLEKAIQIVAPMRDWIPYYFHFLVPYAQLLHSRLARQPTAANLTAYNAQIQAQLHLASAPASSSVTRLCATLTLGTLAGVRYLDGGSPAGEIAAWSYLLGSDATRETRERVWDALARMAGIANAPKDLKGGRVASVVLGRVVEVERKVRREKERRGAGTGGASAFMMGSSSTEPRDYSRLAVPTSYLRAVFDGCWELVQRPASADNSVVASIFLESLTMLPTPLPSVNWFSLLTRLSSISLAAHLRAVVFASKHAVASVSLMEFLVAQLLAFAADSTFGDREVRLLLVNEMGIGKVLELAGIERWRVEVNEMESKEERRRGMDAVMKKVNVPASRCVEVVGGLVGMLKSGSGVDEQDDRKELLQFFIATLSNHLPSSAELPTTTTADAENVSTLVAELRVLIHQEIVVPLLSPAHSMSDNISGKDAQILRCAIECSVFDIKDSLLDDGLMTTRNALAACELVRLARAEATEWVTRVVRGRMLDILTETSVGEEELVVDCIMRAMDADVARQAEIGPISGRRQKEERTRLEWVVRILDMFILAAGVGAGAGADRAVKRGIEGMLRRVVERWWWSGENGGDEVEPEREVVDQFAELTFTFGEVVYSAGAVGAGLEGLQEQIVKRLLILADTIATTSLVQRCLIDVLRRVMVNSGNLLVSEEMWKLI</sequence>
<dbReference type="InterPro" id="IPR022542">
    <property type="entry name" value="FOCAD/RST1_DUF3730"/>
</dbReference>
<proteinExistence type="predicted"/>
<dbReference type="InterPro" id="IPR016024">
    <property type="entry name" value="ARM-type_fold"/>
</dbReference>
<protein>
    <recommendedName>
        <fullName evidence="2">DUF3730 domain-containing protein</fullName>
    </recommendedName>
</protein>
<feature type="domain" description="DUF3730" evidence="2">
    <location>
        <begin position="533"/>
        <end position="776"/>
    </location>
</feature>
<dbReference type="EMBL" id="RBNI01004163">
    <property type="protein sequence ID" value="RUP47737.1"/>
    <property type="molecule type" value="Genomic_DNA"/>
</dbReference>